<proteinExistence type="predicted"/>
<dbReference type="Proteomes" id="UP000521943">
    <property type="component" value="Unassembled WGS sequence"/>
</dbReference>
<sequence length="74" mass="8530">MRFSLFTLTALTVGLLASFSNARSDNELEARDIEYFLEQREMLDALSTRELIEELSGRLDRRFKDSYTCGKCGK</sequence>
<organism evidence="2 3">
    <name type="scientific">Ephemerocybe angulata</name>
    <dbReference type="NCBI Taxonomy" id="980116"/>
    <lineage>
        <taxon>Eukaryota</taxon>
        <taxon>Fungi</taxon>
        <taxon>Dikarya</taxon>
        <taxon>Basidiomycota</taxon>
        <taxon>Agaricomycotina</taxon>
        <taxon>Agaricomycetes</taxon>
        <taxon>Agaricomycetidae</taxon>
        <taxon>Agaricales</taxon>
        <taxon>Agaricineae</taxon>
        <taxon>Psathyrellaceae</taxon>
        <taxon>Ephemerocybe</taxon>
    </lineage>
</organism>
<gene>
    <name evidence="2" type="ORF">DFP72DRAFT_206514</name>
</gene>
<feature type="signal peptide" evidence="1">
    <location>
        <begin position="1"/>
        <end position="22"/>
    </location>
</feature>
<name>A0A8H6IKN4_9AGAR</name>
<accession>A0A8H6IKN4</accession>
<keyword evidence="3" id="KW-1185">Reference proteome</keyword>
<protein>
    <submittedName>
        <fullName evidence="2">Uncharacterized protein</fullName>
    </submittedName>
</protein>
<evidence type="ECO:0000256" key="1">
    <source>
        <dbReference type="SAM" id="SignalP"/>
    </source>
</evidence>
<feature type="chain" id="PRO_5034508563" evidence="1">
    <location>
        <begin position="23"/>
        <end position="74"/>
    </location>
</feature>
<evidence type="ECO:0000313" key="3">
    <source>
        <dbReference type="Proteomes" id="UP000521943"/>
    </source>
</evidence>
<reference evidence="2 3" key="1">
    <citation type="submission" date="2020-07" db="EMBL/GenBank/DDBJ databases">
        <title>Comparative genomics of pyrophilous fungi reveals a link between fire events and developmental genes.</title>
        <authorList>
            <consortium name="DOE Joint Genome Institute"/>
            <person name="Steindorff A.S."/>
            <person name="Carver A."/>
            <person name="Calhoun S."/>
            <person name="Stillman K."/>
            <person name="Liu H."/>
            <person name="Lipzen A."/>
            <person name="Pangilinan J."/>
            <person name="Labutti K."/>
            <person name="Bruns T.D."/>
            <person name="Grigoriev I.V."/>
        </authorList>
    </citation>
    <scope>NUCLEOTIDE SEQUENCE [LARGE SCALE GENOMIC DNA]</scope>
    <source>
        <strain evidence="2 3">CBS 144469</strain>
    </source>
</reference>
<evidence type="ECO:0000313" key="2">
    <source>
        <dbReference type="EMBL" id="KAF6765751.1"/>
    </source>
</evidence>
<dbReference type="AlphaFoldDB" id="A0A8H6IKN4"/>
<comment type="caution">
    <text evidence="2">The sequence shown here is derived from an EMBL/GenBank/DDBJ whole genome shotgun (WGS) entry which is preliminary data.</text>
</comment>
<keyword evidence="1" id="KW-0732">Signal</keyword>
<dbReference type="EMBL" id="JACGCI010000002">
    <property type="protein sequence ID" value="KAF6765751.1"/>
    <property type="molecule type" value="Genomic_DNA"/>
</dbReference>